<protein>
    <submittedName>
        <fullName evidence="2">Uncharacterized protein</fullName>
    </submittedName>
</protein>
<evidence type="ECO:0000313" key="2">
    <source>
        <dbReference type="EMBL" id="GMH60736.1"/>
    </source>
</evidence>
<organism evidence="2 3">
    <name type="scientific">Triparma laevis f. longispina</name>
    <dbReference type="NCBI Taxonomy" id="1714387"/>
    <lineage>
        <taxon>Eukaryota</taxon>
        <taxon>Sar</taxon>
        <taxon>Stramenopiles</taxon>
        <taxon>Ochrophyta</taxon>
        <taxon>Bolidophyceae</taxon>
        <taxon>Parmales</taxon>
        <taxon>Triparmaceae</taxon>
        <taxon>Triparma</taxon>
    </lineage>
</organism>
<keyword evidence="1" id="KW-0732">Signal</keyword>
<name>A0A9W6ZYG8_9STRA</name>
<keyword evidence="3" id="KW-1185">Reference proteome</keyword>
<dbReference type="EMBL" id="BRXW01000503">
    <property type="protein sequence ID" value="GMH60736.1"/>
    <property type="molecule type" value="Genomic_DNA"/>
</dbReference>
<dbReference type="AlphaFoldDB" id="A0A9W6ZYG8"/>
<feature type="signal peptide" evidence="1">
    <location>
        <begin position="1"/>
        <end position="17"/>
    </location>
</feature>
<dbReference type="Proteomes" id="UP001165122">
    <property type="component" value="Unassembled WGS sequence"/>
</dbReference>
<evidence type="ECO:0000256" key="1">
    <source>
        <dbReference type="SAM" id="SignalP"/>
    </source>
</evidence>
<reference evidence="3" key="1">
    <citation type="journal article" date="2023" name="Commun. Biol.">
        <title>Genome analysis of Parmales, the sister group of diatoms, reveals the evolutionary specialization of diatoms from phago-mixotrophs to photoautotrophs.</title>
        <authorList>
            <person name="Ban H."/>
            <person name="Sato S."/>
            <person name="Yoshikawa S."/>
            <person name="Yamada K."/>
            <person name="Nakamura Y."/>
            <person name="Ichinomiya M."/>
            <person name="Sato N."/>
            <person name="Blanc-Mathieu R."/>
            <person name="Endo H."/>
            <person name="Kuwata A."/>
            <person name="Ogata H."/>
        </authorList>
    </citation>
    <scope>NUCLEOTIDE SEQUENCE [LARGE SCALE GENOMIC DNA]</scope>
    <source>
        <strain evidence="3">NIES 3700</strain>
    </source>
</reference>
<dbReference type="OrthoDB" id="200967at2759"/>
<proteinExistence type="predicted"/>
<sequence>MFLIMLAPLDAFSLATTAGTSQRTVLVITAYQIVPELFLDSYVDFMENFCGLSKLHENYWDPWAEGIPRSNITVDRWGDIGKAIVTKLIATIVTLKLVILATLK</sequence>
<gene>
    <name evidence="2" type="ORF">TrLO_g911</name>
</gene>
<comment type="caution">
    <text evidence="2">The sequence shown here is derived from an EMBL/GenBank/DDBJ whole genome shotgun (WGS) entry which is preliminary data.</text>
</comment>
<evidence type="ECO:0000313" key="3">
    <source>
        <dbReference type="Proteomes" id="UP001165122"/>
    </source>
</evidence>
<feature type="chain" id="PRO_5040895466" evidence="1">
    <location>
        <begin position="18"/>
        <end position="104"/>
    </location>
</feature>
<accession>A0A9W6ZYG8</accession>